<dbReference type="Proteomes" id="UP001268864">
    <property type="component" value="Unassembled WGS sequence"/>
</dbReference>
<name>A0ABU2FPP4_9EURY</name>
<proteinExistence type="predicted"/>
<sequence>MAEDSTRSSGRTGKVARVLDAYDLTGLGDELVAHWTAEEDRMSLRELADYFNRQLLASLLEQHRVETLAGEVDNLYELLTDDEVTSGTRIQAENQLREYGVDVDALRSDFVTRQAIHTYLTKHRDAAYEAPDTGDVVERRLAELQRLQSRQRVVTEQTLSSLSNSDRLSIGTHQVLVSTRVQCADCGRQFDVADLLDRGACDCERP</sequence>
<dbReference type="RefSeq" id="WP_310900555.1">
    <property type="nucleotide sequence ID" value="NZ_JAMQOS010000003.1"/>
</dbReference>
<dbReference type="EMBL" id="JAMQOS010000003">
    <property type="protein sequence ID" value="MDS0282728.1"/>
    <property type="molecule type" value="Genomic_DNA"/>
</dbReference>
<gene>
    <name evidence="1" type="ORF">NDI86_11385</name>
</gene>
<comment type="caution">
    <text evidence="1">The sequence shown here is derived from an EMBL/GenBank/DDBJ whole genome shotgun (WGS) entry which is preliminary data.</text>
</comment>
<dbReference type="Pfam" id="PF21811">
    <property type="entry name" value="RdfA"/>
    <property type="match status" value="1"/>
</dbReference>
<keyword evidence="2" id="KW-1185">Reference proteome</keyword>
<evidence type="ECO:0000313" key="2">
    <source>
        <dbReference type="Proteomes" id="UP001268864"/>
    </source>
</evidence>
<organism evidence="1 2">
    <name type="scientific">Haloarcula onubensis</name>
    <dbReference type="NCBI Taxonomy" id="2950539"/>
    <lineage>
        <taxon>Archaea</taxon>
        <taxon>Methanobacteriati</taxon>
        <taxon>Methanobacteriota</taxon>
        <taxon>Stenosarchaea group</taxon>
        <taxon>Halobacteria</taxon>
        <taxon>Halobacteriales</taxon>
        <taxon>Haloarculaceae</taxon>
        <taxon>Haloarcula</taxon>
    </lineage>
</organism>
<protein>
    <submittedName>
        <fullName evidence="1">Uncharacterized protein</fullName>
    </submittedName>
</protein>
<evidence type="ECO:0000313" key="1">
    <source>
        <dbReference type="EMBL" id="MDS0282728.1"/>
    </source>
</evidence>
<dbReference type="InterPro" id="IPR048925">
    <property type="entry name" value="RdfA"/>
</dbReference>
<accession>A0ABU2FPP4</accession>
<reference evidence="1 2" key="1">
    <citation type="submission" date="2022-06" db="EMBL/GenBank/DDBJ databases">
        <title>Halomicroarcula sp. a new haloarchaeum isolate from saline soil.</title>
        <authorList>
            <person name="Strakova D."/>
            <person name="Galisteo C."/>
            <person name="Sanchez-Porro C."/>
            <person name="Ventosa A."/>
        </authorList>
    </citation>
    <scope>NUCLEOTIDE SEQUENCE [LARGE SCALE GENOMIC DNA]</scope>
    <source>
        <strain evidence="1 2">S3CR25-11</strain>
    </source>
</reference>